<evidence type="ECO:0000256" key="4">
    <source>
        <dbReference type="ARBA" id="ARBA00023136"/>
    </source>
</evidence>
<evidence type="ECO:0000256" key="1">
    <source>
        <dbReference type="ARBA" id="ARBA00004141"/>
    </source>
</evidence>
<evidence type="ECO:0000256" key="5">
    <source>
        <dbReference type="SAM" id="MobiDB-lite"/>
    </source>
</evidence>
<evidence type="ECO:0000313" key="7">
    <source>
        <dbReference type="EMBL" id="MBW5425418.1"/>
    </source>
</evidence>
<feature type="region of interest" description="Disordered" evidence="5">
    <location>
        <begin position="1"/>
        <end position="28"/>
    </location>
</feature>
<dbReference type="EMBL" id="WMBF01000508">
    <property type="protein sequence ID" value="MBW5425418.1"/>
    <property type="molecule type" value="Genomic_DNA"/>
</dbReference>
<keyword evidence="8" id="KW-1185">Reference proteome</keyword>
<feature type="transmembrane region" description="Helical" evidence="6">
    <location>
        <begin position="417"/>
        <end position="436"/>
    </location>
</feature>
<proteinExistence type="predicted"/>
<feature type="transmembrane region" description="Helical" evidence="6">
    <location>
        <begin position="178"/>
        <end position="198"/>
    </location>
</feature>
<feature type="transmembrane region" description="Helical" evidence="6">
    <location>
        <begin position="153"/>
        <end position="172"/>
    </location>
</feature>
<feature type="transmembrane region" description="Helical" evidence="6">
    <location>
        <begin position="38"/>
        <end position="62"/>
    </location>
</feature>
<evidence type="ECO:0000256" key="3">
    <source>
        <dbReference type="ARBA" id="ARBA00022989"/>
    </source>
</evidence>
<comment type="caution">
    <text evidence="7">The sequence shown here is derived from an EMBL/GenBank/DDBJ whole genome shotgun (WGS) entry which is preliminary data.</text>
</comment>
<evidence type="ECO:0000313" key="8">
    <source>
        <dbReference type="Proteomes" id="UP001197114"/>
    </source>
</evidence>
<organism evidence="7 8">
    <name type="scientific">Streptomyces anatolicus</name>
    <dbReference type="NCBI Taxonomy" id="2675858"/>
    <lineage>
        <taxon>Bacteria</taxon>
        <taxon>Bacillati</taxon>
        <taxon>Actinomycetota</taxon>
        <taxon>Actinomycetes</taxon>
        <taxon>Kitasatosporales</taxon>
        <taxon>Streptomycetaceae</taxon>
        <taxon>Streptomyces</taxon>
    </lineage>
</organism>
<gene>
    <name evidence="7" type="ORF">GKQ77_28305</name>
</gene>
<accession>A0ABS6YVF7</accession>
<feature type="compositionally biased region" description="Basic and acidic residues" evidence="5">
    <location>
        <begin position="18"/>
        <end position="28"/>
    </location>
</feature>
<dbReference type="PANTHER" id="PTHR47704">
    <property type="entry name" value="POTASSIUM TRANSPORTER KIMA"/>
    <property type="match status" value="1"/>
</dbReference>
<sequence>MSHEPATAPRGGRPPVAPRDEDPPDTGERHRLTALTGLAALSLDAMASVAYGPEAIVLVLAAAGGHGLGFTLPVTLAIAALLAVLVASYRQVIAAFPDGGGSYAVAKTHLGRRASLVAAASLVLDYVLNVAVAVTAGVAALTSAFPALYGDRLWICLAVLALLTAVNLRGIADSAKIFLAPTAVFVLAILTLIAVGLFRSAPVSTEAAQGHASVVADNATTVGALLLLKAFASGCSALTGVEAIANAVPSFRTPRAKRAQHAEIALGAVLGVMLIGLAVLISRFHLQPVAGVTVLAQLADASLGHNTAFYVVQFATMTLLALSANTSFGGLPVLLKLLARDNFLPHVFALKADRQVHRHGVLTLAAVSAALLVLSGGDTNVLVPLFAIGVFVGFTLAQTGMVVHWRRERGPRWRGKAALNGLGALLTGVSAVVVTATKFHDGAWLIVVALPLLVAAFETVHRAYTDIGESLGLGRVPECPHRARSLVVVPVSSLSRLTSEALTAAVSLGDEVRAVTVCHADPEDRAQAEALERDWALWNPGVDLIRLPSDRRTLGRPIAAYVRAVEAAEPGTRVTVLIPEAEPARAWQRALRNQRGAVVAHAVRRDTGAAICRLRFRI</sequence>
<feature type="transmembrane region" description="Helical" evidence="6">
    <location>
        <begin position="74"/>
        <end position="96"/>
    </location>
</feature>
<keyword evidence="2 6" id="KW-0812">Transmembrane</keyword>
<dbReference type="Pfam" id="PF13520">
    <property type="entry name" value="AA_permease_2"/>
    <property type="match status" value="1"/>
</dbReference>
<evidence type="ECO:0000256" key="2">
    <source>
        <dbReference type="ARBA" id="ARBA00022692"/>
    </source>
</evidence>
<dbReference type="Gene3D" id="1.20.1740.10">
    <property type="entry name" value="Amino acid/polyamine transporter I"/>
    <property type="match status" value="1"/>
</dbReference>
<reference evidence="7 8" key="1">
    <citation type="submission" date="2019-11" db="EMBL/GenBank/DDBJ databases">
        <authorList>
            <person name="Ay H."/>
        </authorList>
    </citation>
    <scope>NUCLEOTIDE SEQUENCE [LARGE SCALE GENOMIC DNA]</scope>
    <source>
        <strain evidence="7 8">BG9H</strain>
    </source>
</reference>
<dbReference type="InterPro" id="IPR053153">
    <property type="entry name" value="APC_K+_Transporter"/>
</dbReference>
<feature type="compositionally biased region" description="Low complexity" evidence="5">
    <location>
        <begin position="1"/>
        <end position="14"/>
    </location>
</feature>
<dbReference type="PANTHER" id="PTHR47704:SF1">
    <property type="entry name" value="POTASSIUM TRANSPORTER KIMA"/>
    <property type="match status" value="1"/>
</dbReference>
<dbReference type="InterPro" id="IPR002293">
    <property type="entry name" value="AA/rel_permease1"/>
</dbReference>
<keyword evidence="4 6" id="KW-0472">Membrane</keyword>
<keyword evidence="3 6" id="KW-1133">Transmembrane helix</keyword>
<feature type="transmembrane region" description="Helical" evidence="6">
    <location>
        <begin position="356"/>
        <end position="375"/>
    </location>
</feature>
<comment type="subcellular location">
    <subcellularLocation>
        <location evidence="1">Membrane</location>
        <topology evidence="1">Multi-pass membrane protein</topology>
    </subcellularLocation>
</comment>
<evidence type="ECO:0000256" key="6">
    <source>
        <dbReference type="SAM" id="Phobius"/>
    </source>
</evidence>
<feature type="transmembrane region" description="Helical" evidence="6">
    <location>
        <begin position="264"/>
        <end position="286"/>
    </location>
</feature>
<name>A0ABS6YVF7_9ACTN</name>
<feature type="transmembrane region" description="Helical" evidence="6">
    <location>
        <begin position="308"/>
        <end position="335"/>
    </location>
</feature>
<feature type="transmembrane region" description="Helical" evidence="6">
    <location>
        <begin position="116"/>
        <end position="141"/>
    </location>
</feature>
<feature type="transmembrane region" description="Helical" evidence="6">
    <location>
        <begin position="442"/>
        <end position="460"/>
    </location>
</feature>
<protein>
    <submittedName>
        <fullName evidence="7">Amino acid permease</fullName>
    </submittedName>
</protein>
<feature type="transmembrane region" description="Helical" evidence="6">
    <location>
        <begin position="381"/>
        <end position="405"/>
    </location>
</feature>
<dbReference type="Proteomes" id="UP001197114">
    <property type="component" value="Unassembled WGS sequence"/>
</dbReference>